<organism evidence="1">
    <name type="scientific">Arundo donax</name>
    <name type="common">Giant reed</name>
    <name type="synonym">Donax arundinaceus</name>
    <dbReference type="NCBI Taxonomy" id="35708"/>
    <lineage>
        <taxon>Eukaryota</taxon>
        <taxon>Viridiplantae</taxon>
        <taxon>Streptophyta</taxon>
        <taxon>Embryophyta</taxon>
        <taxon>Tracheophyta</taxon>
        <taxon>Spermatophyta</taxon>
        <taxon>Magnoliopsida</taxon>
        <taxon>Liliopsida</taxon>
        <taxon>Poales</taxon>
        <taxon>Poaceae</taxon>
        <taxon>PACMAD clade</taxon>
        <taxon>Arundinoideae</taxon>
        <taxon>Arundineae</taxon>
        <taxon>Arundo</taxon>
    </lineage>
</organism>
<reference evidence="1" key="2">
    <citation type="journal article" date="2015" name="Data Brief">
        <title>Shoot transcriptome of the giant reed, Arundo donax.</title>
        <authorList>
            <person name="Barrero R.A."/>
            <person name="Guerrero F.D."/>
            <person name="Moolhuijzen P."/>
            <person name="Goolsby J.A."/>
            <person name="Tidwell J."/>
            <person name="Bellgard S.E."/>
            <person name="Bellgard M.I."/>
        </authorList>
    </citation>
    <scope>NUCLEOTIDE SEQUENCE</scope>
    <source>
        <tissue evidence="1">Shoot tissue taken approximately 20 cm above the soil surface</tissue>
    </source>
</reference>
<name>A0A0A9A0J5_ARUDO</name>
<dbReference type="AlphaFoldDB" id="A0A0A9A0J5"/>
<dbReference type="EMBL" id="GBRH01255360">
    <property type="protein sequence ID" value="JAD42535.1"/>
    <property type="molecule type" value="Transcribed_RNA"/>
</dbReference>
<sequence>MTKLYGFFMLSATANMNCECTLPN</sequence>
<reference evidence="1" key="1">
    <citation type="submission" date="2014-09" db="EMBL/GenBank/DDBJ databases">
        <authorList>
            <person name="Magalhaes I.L.F."/>
            <person name="Oliveira U."/>
            <person name="Santos F.R."/>
            <person name="Vidigal T.H.D.A."/>
            <person name="Brescovit A.D."/>
            <person name="Santos A.J."/>
        </authorList>
    </citation>
    <scope>NUCLEOTIDE SEQUENCE</scope>
    <source>
        <tissue evidence="1">Shoot tissue taken approximately 20 cm above the soil surface</tissue>
    </source>
</reference>
<proteinExistence type="predicted"/>
<evidence type="ECO:0000313" key="1">
    <source>
        <dbReference type="EMBL" id="JAD42535.1"/>
    </source>
</evidence>
<accession>A0A0A9A0J5</accession>
<protein>
    <submittedName>
        <fullName evidence="1">Uncharacterized protein</fullName>
    </submittedName>
</protein>